<protein>
    <submittedName>
        <fullName evidence="1">Uncharacterized protein</fullName>
    </submittedName>
</protein>
<sequence>MVGVGLGRVPLLRGSTDLVRGPGTVYRKAGGPPLECFRGDQWDLAKRSSGQTSTLRKGTWADRAGRLVPGHGADSFRDPGGRSQGAMALLPAVGVSIHSGTYTMT</sequence>
<keyword evidence="2" id="KW-1185">Reference proteome</keyword>
<dbReference type="EMBL" id="QBIY01011307">
    <property type="protein sequence ID" value="RXN32961.1"/>
    <property type="molecule type" value="Genomic_DNA"/>
</dbReference>
<evidence type="ECO:0000313" key="1">
    <source>
        <dbReference type="EMBL" id="RXN32961.1"/>
    </source>
</evidence>
<organism evidence="1 2">
    <name type="scientific">Labeo rohita</name>
    <name type="common">Indian major carp</name>
    <name type="synonym">Cyprinus rohita</name>
    <dbReference type="NCBI Taxonomy" id="84645"/>
    <lineage>
        <taxon>Eukaryota</taxon>
        <taxon>Metazoa</taxon>
        <taxon>Chordata</taxon>
        <taxon>Craniata</taxon>
        <taxon>Vertebrata</taxon>
        <taxon>Euteleostomi</taxon>
        <taxon>Actinopterygii</taxon>
        <taxon>Neopterygii</taxon>
        <taxon>Teleostei</taxon>
        <taxon>Ostariophysi</taxon>
        <taxon>Cypriniformes</taxon>
        <taxon>Cyprinidae</taxon>
        <taxon>Labeoninae</taxon>
        <taxon>Labeonini</taxon>
        <taxon>Labeo</taxon>
    </lineage>
</organism>
<comment type="caution">
    <text evidence="1">The sequence shown here is derived from an EMBL/GenBank/DDBJ whole genome shotgun (WGS) entry which is preliminary data.</text>
</comment>
<evidence type="ECO:0000313" key="2">
    <source>
        <dbReference type="Proteomes" id="UP000290572"/>
    </source>
</evidence>
<gene>
    <name evidence="1" type="ORF">ROHU_015949</name>
</gene>
<dbReference type="AlphaFoldDB" id="A0A498NME1"/>
<name>A0A498NME1_LABRO</name>
<proteinExistence type="predicted"/>
<accession>A0A498NME1</accession>
<reference evidence="1 2" key="1">
    <citation type="submission" date="2018-03" db="EMBL/GenBank/DDBJ databases">
        <title>Draft genome sequence of Rohu Carp (Labeo rohita).</title>
        <authorList>
            <person name="Das P."/>
            <person name="Kushwaha B."/>
            <person name="Joshi C.G."/>
            <person name="Kumar D."/>
            <person name="Nagpure N.S."/>
            <person name="Sahoo L."/>
            <person name="Das S.P."/>
            <person name="Bit A."/>
            <person name="Patnaik S."/>
            <person name="Meher P.K."/>
            <person name="Jayasankar P."/>
            <person name="Koringa P.G."/>
            <person name="Patel N.V."/>
            <person name="Hinsu A.T."/>
            <person name="Kumar R."/>
            <person name="Pandey M."/>
            <person name="Agarwal S."/>
            <person name="Srivastava S."/>
            <person name="Singh M."/>
            <person name="Iquebal M.A."/>
            <person name="Jaiswal S."/>
            <person name="Angadi U.B."/>
            <person name="Kumar N."/>
            <person name="Raza M."/>
            <person name="Shah T.M."/>
            <person name="Rai A."/>
            <person name="Jena J.K."/>
        </authorList>
    </citation>
    <scope>NUCLEOTIDE SEQUENCE [LARGE SCALE GENOMIC DNA]</scope>
    <source>
        <strain evidence="1">DASCIFA01</strain>
        <tissue evidence="1">Testis</tissue>
    </source>
</reference>
<dbReference type="Proteomes" id="UP000290572">
    <property type="component" value="Unassembled WGS sequence"/>
</dbReference>